<dbReference type="AlphaFoldDB" id="A0ABD2WKM3"/>
<proteinExistence type="predicted"/>
<protein>
    <submittedName>
        <fullName evidence="1">Uncharacterized protein</fullName>
    </submittedName>
</protein>
<evidence type="ECO:0000313" key="1">
    <source>
        <dbReference type="EMBL" id="KAL3393199.1"/>
    </source>
</evidence>
<evidence type="ECO:0000313" key="2">
    <source>
        <dbReference type="Proteomes" id="UP001627154"/>
    </source>
</evidence>
<dbReference type="Pfam" id="PF08584">
    <property type="entry name" value="Ribonuc_P_40"/>
    <property type="match status" value="1"/>
</dbReference>
<dbReference type="EMBL" id="JBJJXI010000100">
    <property type="protein sequence ID" value="KAL3393199.1"/>
    <property type="molecule type" value="Genomic_DNA"/>
</dbReference>
<name>A0ABD2WKM3_9HYME</name>
<dbReference type="PANTHER" id="PTHR15396:SF1">
    <property type="entry name" value="RIBONUCLEASE P PROTEIN SUBUNIT P40"/>
    <property type="match status" value="1"/>
</dbReference>
<dbReference type="PANTHER" id="PTHR15396">
    <property type="entry name" value="RIBONUCLEASE P PROTEIN SUBUNIT P40"/>
    <property type="match status" value="1"/>
</dbReference>
<organism evidence="1 2">
    <name type="scientific">Trichogramma kaykai</name>
    <dbReference type="NCBI Taxonomy" id="54128"/>
    <lineage>
        <taxon>Eukaryota</taxon>
        <taxon>Metazoa</taxon>
        <taxon>Ecdysozoa</taxon>
        <taxon>Arthropoda</taxon>
        <taxon>Hexapoda</taxon>
        <taxon>Insecta</taxon>
        <taxon>Pterygota</taxon>
        <taxon>Neoptera</taxon>
        <taxon>Endopterygota</taxon>
        <taxon>Hymenoptera</taxon>
        <taxon>Apocrita</taxon>
        <taxon>Proctotrupomorpha</taxon>
        <taxon>Chalcidoidea</taxon>
        <taxon>Trichogrammatidae</taxon>
        <taxon>Trichogramma</taxon>
    </lineage>
</organism>
<sequence length="362" mass="41092">MLCPEVWNFKAPKCAVELSERKGGSSPPVIAQHYFNHSVSLFHPRAMSYPDSNFVGDLLQNTGYWKVKRLSLAELIDKEFIAKFVKEGEVTLLSVGARIDTDDVVAVTPSGFLVLNLLRSTYQATGLEGKPSYFERSKKEATRFVVTIDLNDEKLTPGKKYYDRVHRALSKLEFDVLLAWDPLDPMVSHLSIMLWLIRRKYKARHIEQTVRQKKLTDLDVPAIGDESVSPAFFEWLGMISIGGVLESHDTDGEYLSSYSCPVPSTRADCLYLQIRGFLTRKRMERIFKLHQEFYAAERAKIGADNSWFAADVQGFADSPVSWGLNEHSFYVDGDNSYTVVSAGDKFFTRKSWSSNSMPKIKQ</sequence>
<accession>A0ABD2WKM3</accession>
<reference evidence="1 2" key="1">
    <citation type="journal article" date="2024" name="bioRxiv">
        <title>A reference genome for Trichogramma kaykai: A tiny desert-dwelling parasitoid wasp with competing sex-ratio distorters.</title>
        <authorList>
            <person name="Culotta J."/>
            <person name="Lindsey A.R."/>
        </authorList>
    </citation>
    <scope>NUCLEOTIDE SEQUENCE [LARGE SCALE GENOMIC DNA]</scope>
    <source>
        <strain evidence="1 2">KSX58</strain>
    </source>
</reference>
<dbReference type="InterPro" id="IPR013893">
    <property type="entry name" value="RNase_P_Rpp40"/>
</dbReference>
<keyword evidence="2" id="KW-1185">Reference proteome</keyword>
<comment type="caution">
    <text evidence="1">The sequence shown here is derived from an EMBL/GenBank/DDBJ whole genome shotgun (WGS) entry which is preliminary data.</text>
</comment>
<gene>
    <name evidence="1" type="ORF">TKK_012445</name>
</gene>
<dbReference type="Proteomes" id="UP001627154">
    <property type="component" value="Unassembled WGS sequence"/>
</dbReference>